<proteinExistence type="predicted"/>
<evidence type="ECO:0000313" key="3">
    <source>
        <dbReference type="EMBL" id="KRG70282.1"/>
    </source>
</evidence>
<keyword evidence="1" id="KW-0175">Coiled coil</keyword>
<organism evidence="3 4">
    <name type="scientific">Stenotrophomonas terrae</name>
    <dbReference type="NCBI Taxonomy" id="405446"/>
    <lineage>
        <taxon>Bacteria</taxon>
        <taxon>Pseudomonadati</taxon>
        <taxon>Pseudomonadota</taxon>
        <taxon>Gammaproteobacteria</taxon>
        <taxon>Lysobacterales</taxon>
        <taxon>Lysobacteraceae</taxon>
        <taxon>Stenotrophomonas</taxon>
    </lineage>
</organism>
<evidence type="ECO:0000256" key="2">
    <source>
        <dbReference type="SAM" id="MobiDB-lite"/>
    </source>
</evidence>
<dbReference type="AlphaFoldDB" id="A0A0R0CV90"/>
<reference evidence="3 4" key="1">
    <citation type="submission" date="2015-05" db="EMBL/GenBank/DDBJ databases">
        <title>Genome sequencing and analysis of members of genus Stenotrophomonas.</title>
        <authorList>
            <person name="Patil P.P."/>
            <person name="Midha S."/>
            <person name="Patil P.B."/>
        </authorList>
    </citation>
    <scope>NUCLEOTIDE SEQUENCE [LARGE SCALE GENOMIC DNA]</scope>
    <source>
        <strain evidence="3 4">DSM 18941</strain>
    </source>
</reference>
<evidence type="ECO:0000313" key="4">
    <source>
        <dbReference type="Proteomes" id="UP000051863"/>
    </source>
</evidence>
<keyword evidence="4" id="KW-1185">Reference proteome</keyword>
<feature type="coiled-coil region" evidence="1">
    <location>
        <begin position="148"/>
        <end position="210"/>
    </location>
</feature>
<feature type="compositionally biased region" description="Low complexity" evidence="2">
    <location>
        <begin position="220"/>
        <end position="236"/>
    </location>
</feature>
<dbReference type="OrthoDB" id="5952682at2"/>
<name>A0A0R0CV90_9GAMM</name>
<protein>
    <submittedName>
        <fullName evidence="3">Uncharacterized protein</fullName>
    </submittedName>
</protein>
<feature type="region of interest" description="Disordered" evidence="2">
    <location>
        <begin position="220"/>
        <end position="243"/>
    </location>
</feature>
<sequence>MRRIEMLPSRLGCALLLVVGLLTAPAAMAGRWQRGEAEVPAAPANSEDSSVGNTVAELQRLMGNNALTELRTTYNGNYGASLLFHADSLNYYVALFHEKEFWRVIRTESVDNAESLYLTFADQTKQLAQVYLDTVRLQAGKAYSEKLVAMNERRLRGLQQEVEQQRQQSLQVSNALQERKQQAVALSTDLRATNSQLEALNQQIKALQAQQINPELSLPAAPSVAPATTTIPLAPAQEPASHP</sequence>
<gene>
    <name evidence="3" type="ORF">ABB27_04980</name>
</gene>
<comment type="caution">
    <text evidence="3">The sequence shown here is derived from an EMBL/GenBank/DDBJ whole genome shotgun (WGS) entry which is preliminary data.</text>
</comment>
<dbReference type="Proteomes" id="UP000051863">
    <property type="component" value="Unassembled WGS sequence"/>
</dbReference>
<dbReference type="EMBL" id="LDJJ01000013">
    <property type="protein sequence ID" value="KRG70282.1"/>
    <property type="molecule type" value="Genomic_DNA"/>
</dbReference>
<dbReference type="PATRIC" id="fig|405446.3.peg.292"/>
<dbReference type="InterPro" id="IPR021350">
    <property type="entry name" value="DUF2968"/>
</dbReference>
<dbReference type="Pfam" id="PF11180">
    <property type="entry name" value="DUF2968"/>
    <property type="match status" value="1"/>
</dbReference>
<evidence type="ECO:0000256" key="1">
    <source>
        <dbReference type="SAM" id="Coils"/>
    </source>
</evidence>
<accession>A0A0R0CV90</accession>